<name>A0A512E484_9PROT</name>
<keyword evidence="4" id="KW-1185">Reference proteome</keyword>
<evidence type="ECO:0000313" key="3">
    <source>
        <dbReference type="EMBL" id="GEO43517.1"/>
    </source>
</evidence>
<dbReference type="RefSeq" id="WP_044431490.1">
    <property type="nucleotide sequence ID" value="NZ_BJYZ01000095.1"/>
</dbReference>
<gene>
    <name evidence="3" type="ORF">SAE02_76650</name>
</gene>
<evidence type="ECO:0000313" key="4">
    <source>
        <dbReference type="Proteomes" id="UP000321523"/>
    </source>
</evidence>
<comment type="caution">
    <text evidence="3">The sequence shown here is derived from an EMBL/GenBank/DDBJ whole genome shotgun (WGS) entry which is preliminary data.</text>
</comment>
<reference evidence="3 4" key="1">
    <citation type="submission" date="2019-07" db="EMBL/GenBank/DDBJ databases">
        <title>Whole genome shotgun sequence of Skermanella aerolata NBRC 106429.</title>
        <authorList>
            <person name="Hosoyama A."/>
            <person name="Uohara A."/>
            <person name="Ohji S."/>
            <person name="Ichikawa N."/>
        </authorList>
    </citation>
    <scope>NUCLEOTIDE SEQUENCE [LARGE SCALE GENOMIC DNA]</scope>
    <source>
        <strain evidence="3 4">NBRC 106429</strain>
    </source>
</reference>
<sequence>MSHSDDTSAIAAAELETLIREGVPLVGSYGVTVESVGAGTIRLRMPYRTDFVRPGGTVTGPALFGLADVALYGAVLSLIGRVELAVTTSMTINFLRKPGQFGVIAEARILKLGKRLAYGDVLLYSEGEDEPVAHVTGTYSIPPDRPPVTMLA</sequence>
<dbReference type="CDD" id="cd03443">
    <property type="entry name" value="PaaI_thioesterase"/>
    <property type="match status" value="1"/>
</dbReference>
<organism evidence="3 4">
    <name type="scientific">Skermanella aerolata</name>
    <dbReference type="NCBI Taxonomy" id="393310"/>
    <lineage>
        <taxon>Bacteria</taxon>
        <taxon>Pseudomonadati</taxon>
        <taxon>Pseudomonadota</taxon>
        <taxon>Alphaproteobacteria</taxon>
        <taxon>Rhodospirillales</taxon>
        <taxon>Azospirillaceae</taxon>
        <taxon>Skermanella</taxon>
    </lineage>
</organism>
<protein>
    <submittedName>
        <fullName evidence="3">Phenylacetic acid degradation protein</fullName>
    </submittedName>
</protein>
<dbReference type="GO" id="GO:0016289">
    <property type="term" value="F:acyl-CoA hydrolase activity"/>
    <property type="evidence" value="ECO:0007669"/>
    <property type="project" value="UniProtKB-ARBA"/>
</dbReference>
<accession>A0A512E484</accession>
<keyword evidence="1" id="KW-0378">Hydrolase</keyword>
<dbReference type="InterPro" id="IPR003736">
    <property type="entry name" value="PAAI_dom"/>
</dbReference>
<proteinExistence type="predicted"/>
<feature type="domain" description="Thioesterase" evidence="2">
    <location>
        <begin position="55"/>
        <end position="130"/>
    </location>
</feature>
<dbReference type="OrthoDB" id="9805304at2"/>
<dbReference type="InterPro" id="IPR006683">
    <property type="entry name" value="Thioestr_dom"/>
</dbReference>
<dbReference type="InterPro" id="IPR029069">
    <property type="entry name" value="HotDog_dom_sf"/>
</dbReference>
<evidence type="ECO:0000259" key="2">
    <source>
        <dbReference type="Pfam" id="PF03061"/>
    </source>
</evidence>
<dbReference type="Pfam" id="PF03061">
    <property type="entry name" value="4HBT"/>
    <property type="match status" value="1"/>
</dbReference>
<dbReference type="AlphaFoldDB" id="A0A512E484"/>
<dbReference type="NCBIfam" id="TIGR00369">
    <property type="entry name" value="unchar_dom_1"/>
    <property type="match status" value="1"/>
</dbReference>
<dbReference type="EMBL" id="BJYZ01000095">
    <property type="protein sequence ID" value="GEO43517.1"/>
    <property type="molecule type" value="Genomic_DNA"/>
</dbReference>
<dbReference type="Proteomes" id="UP000321523">
    <property type="component" value="Unassembled WGS sequence"/>
</dbReference>
<evidence type="ECO:0000256" key="1">
    <source>
        <dbReference type="ARBA" id="ARBA00022801"/>
    </source>
</evidence>
<dbReference type="Gene3D" id="3.10.129.10">
    <property type="entry name" value="Hotdog Thioesterase"/>
    <property type="match status" value="1"/>
</dbReference>
<dbReference type="SUPFAM" id="SSF54637">
    <property type="entry name" value="Thioesterase/thiol ester dehydrase-isomerase"/>
    <property type="match status" value="1"/>
</dbReference>